<dbReference type="RefSeq" id="WP_263510508.1">
    <property type="nucleotide sequence ID" value="NZ_CP106984.1"/>
</dbReference>
<sequence length="157" mass="17353">MSALILADTALNTRVPGLPDAVKTTPQPELPCLPAHERQQRTIHAASPAGSDSGSRAPLVDLEVPAAVAGRDLERNFTKPATRIHPAPRRQHPRHLQVQSKTLRSHTQGQIIGAASVDGAKGRGDMHDHWYRRIRDTVRRRIEVGRPIIEHTFDNKS</sequence>
<dbReference type="Proteomes" id="UP001163947">
    <property type="component" value="Plasmid pN1"/>
</dbReference>
<gene>
    <name evidence="1" type="ORF">OCS65_28745</name>
</gene>
<dbReference type="EMBL" id="CP106984">
    <property type="protein sequence ID" value="UYF97248.1"/>
    <property type="molecule type" value="Genomic_DNA"/>
</dbReference>
<evidence type="ECO:0000313" key="2">
    <source>
        <dbReference type="Proteomes" id="UP001163947"/>
    </source>
</evidence>
<dbReference type="AlphaFoldDB" id="A0AA46SCP4"/>
<protein>
    <submittedName>
        <fullName evidence="1">Uncharacterized protein</fullName>
    </submittedName>
</protein>
<dbReference type="GeneID" id="83624496"/>
<accession>A0AA46SCP4</accession>
<keyword evidence="1" id="KW-0614">Plasmid</keyword>
<reference evidence="1" key="1">
    <citation type="submission" date="2022-09" db="EMBL/GenBank/DDBJ databases">
        <title>The genome sequence of Rhodococcus aetherivorans N1.</title>
        <authorList>
            <person name="Jiang W."/>
        </authorList>
    </citation>
    <scope>NUCLEOTIDE SEQUENCE</scope>
    <source>
        <strain evidence="1">N1</strain>
        <plasmid evidence="1">pN1</plasmid>
    </source>
</reference>
<proteinExistence type="predicted"/>
<organism evidence="1 2">
    <name type="scientific">Rhodococcus aetherivorans</name>
    <dbReference type="NCBI Taxonomy" id="191292"/>
    <lineage>
        <taxon>Bacteria</taxon>
        <taxon>Bacillati</taxon>
        <taxon>Actinomycetota</taxon>
        <taxon>Actinomycetes</taxon>
        <taxon>Mycobacteriales</taxon>
        <taxon>Nocardiaceae</taxon>
        <taxon>Rhodococcus</taxon>
    </lineage>
</organism>
<name>A0AA46SCP4_9NOCA</name>
<geneLocation type="plasmid" evidence="1 2">
    <name>pN1</name>
</geneLocation>
<evidence type="ECO:0000313" key="1">
    <source>
        <dbReference type="EMBL" id="UYF97248.1"/>
    </source>
</evidence>